<proteinExistence type="predicted"/>
<evidence type="ECO:0000313" key="2">
    <source>
        <dbReference type="Proteomes" id="UP000281261"/>
    </source>
</evidence>
<sequence length="74" mass="8111">KRESVDERELTAALADFDPVWESLSPRERTRLIHLLVERVGYDGDKGTLSITFRPAGIKTLAREAALAGTETGG</sequence>
<dbReference type="Proteomes" id="UP000281261">
    <property type="component" value="Unassembled WGS sequence"/>
</dbReference>
<gene>
    <name evidence="1" type="ORF">DRH29_02910</name>
</gene>
<name>A0A420ZCQ4_UNCK3</name>
<accession>A0A420ZCQ4</accession>
<reference evidence="1 2" key="1">
    <citation type="submission" date="2018-06" db="EMBL/GenBank/DDBJ databases">
        <title>Extensive metabolic versatility and redundancy in microbially diverse, dynamic hydrothermal sediments.</title>
        <authorList>
            <person name="Dombrowski N."/>
            <person name="Teske A."/>
            <person name="Baker B.J."/>
        </authorList>
    </citation>
    <scope>NUCLEOTIDE SEQUENCE [LARGE SCALE GENOMIC DNA]</scope>
    <source>
        <strain evidence="1">B79_G16</strain>
    </source>
</reference>
<dbReference type="AlphaFoldDB" id="A0A420ZCQ4"/>
<organism evidence="1 2">
    <name type="scientific">candidate division Kazan bacterium</name>
    <dbReference type="NCBI Taxonomy" id="2202143"/>
    <lineage>
        <taxon>Bacteria</taxon>
        <taxon>Bacteria division Kazan-3B-28</taxon>
    </lineage>
</organism>
<comment type="caution">
    <text evidence="1">The sequence shown here is derived from an EMBL/GenBank/DDBJ whole genome shotgun (WGS) entry which is preliminary data.</text>
</comment>
<evidence type="ECO:0000313" key="1">
    <source>
        <dbReference type="EMBL" id="RLC37127.1"/>
    </source>
</evidence>
<dbReference type="EMBL" id="QMNG01000011">
    <property type="protein sequence ID" value="RLC37127.1"/>
    <property type="molecule type" value="Genomic_DNA"/>
</dbReference>
<protein>
    <submittedName>
        <fullName evidence="1">Recombinase family protein</fullName>
    </submittedName>
</protein>
<feature type="non-terminal residue" evidence="1">
    <location>
        <position position="1"/>
    </location>
</feature>